<dbReference type="STRING" id="456481.LEPBI_I2337"/>
<proteinExistence type="predicted"/>
<feature type="region of interest" description="Disordered" evidence="1">
    <location>
        <begin position="13"/>
        <end position="42"/>
    </location>
</feature>
<evidence type="ECO:0000313" key="3">
    <source>
        <dbReference type="Proteomes" id="UP000001847"/>
    </source>
</evidence>
<protein>
    <submittedName>
        <fullName evidence="2">Uncharacterized protein</fullName>
    </submittedName>
</protein>
<reference evidence="2 3" key="1">
    <citation type="journal article" date="2008" name="PLoS ONE">
        <title>Genome sequence of the saprophyte Leptospira biflexa provides insights into the evolution of Leptospira and the pathogenesis of leptospirosis.</title>
        <authorList>
            <person name="Picardeau M."/>
            <person name="Bulach D.M."/>
            <person name="Bouchier C."/>
            <person name="Zuerner R.L."/>
            <person name="Zidane N."/>
            <person name="Wilson P.J."/>
            <person name="Creno S."/>
            <person name="Kuczek E.S."/>
            <person name="Bommezzadri S."/>
            <person name="Davis J.C."/>
            <person name="McGrath A."/>
            <person name="Johnson M.J."/>
            <person name="Boursaux-Eude C."/>
            <person name="Seemann T."/>
            <person name="Rouy Z."/>
            <person name="Coppel R.L."/>
            <person name="Rood J.I."/>
            <person name="Lajus A."/>
            <person name="Davies J.K."/>
            <person name="Medigue C."/>
            <person name="Adler B."/>
        </authorList>
    </citation>
    <scope>NUCLEOTIDE SEQUENCE [LARGE SCALE GENOMIC DNA]</scope>
    <source>
        <strain evidence="3">Patoc 1 / ATCC 23582 / Paris</strain>
    </source>
</reference>
<dbReference type="KEGG" id="lbi:LEPBI_I2337"/>
<dbReference type="AlphaFoldDB" id="B0SKT6"/>
<sequence length="54" mass="6319">MGFTIRYYYRRQGEGMHGGPRNPNREDRNTKQDFLGGFEEKPGWILPESIGMVE</sequence>
<dbReference type="EMBL" id="CP000786">
    <property type="protein sequence ID" value="ABZ98429.1"/>
    <property type="molecule type" value="Genomic_DNA"/>
</dbReference>
<dbReference type="HOGENOM" id="CLU_3044893_0_0_12"/>
<gene>
    <name evidence="2" type="ordered locus">LEPBI_I2337</name>
</gene>
<keyword evidence="3" id="KW-1185">Reference proteome</keyword>
<name>B0SKT6_LEPBP</name>
<evidence type="ECO:0000313" key="2">
    <source>
        <dbReference type="EMBL" id="ABZ98429.1"/>
    </source>
</evidence>
<dbReference type="Proteomes" id="UP000001847">
    <property type="component" value="Chromosome I"/>
</dbReference>
<evidence type="ECO:0000256" key="1">
    <source>
        <dbReference type="SAM" id="MobiDB-lite"/>
    </source>
</evidence>
<organism evidence="2 3">
    <name type="scientific">Leptospira biflexa serovar Patoc (strain Patoc 1 / ATCC 23582 / Paris)</name>
    <dbReference type="NCBI Taxonomy" id="456481"/>
    <lineage>
        <taxon>Bacteria</taxon>
        <taxon>Pseudomonadati</taxon>
        <taxon>Spirochaetota</taxon>
        <taxon>Spirochaetia</taxon>
        <taxon>Leptospirales</taxon>
        <taxon>Leptospiraceae</taxon>
        <taxon>Leptospira</taxon>
    </lineage>
</organism>
<accession>B0SKT6</accession>